<dbReference type="RefSeq" id="XP_027611009.1">
    <property type="nucleotide sequence ID" value="XM_027755208.1"/>
</dbReference>
<name>A0A401GD36_9APHY</name>
<gene>
    <name evidence="1" type="ORF">SCP_0212990</name>
</gene>
<dbReference type="EMBL" id="BFAD01000002">
    <property type="protein sequence ID" value="GBE80096.1"/>
    <property type="molecule type" value="Genomic_DNA"/>
</dbReference>
<dbReference type="AlphaFoldDB" id="A0A401GD36"/>
<keyword evidence="2" id="KW-1185">Reference proteome</keyword>
<sequence length="303" mass="34692">MDACARFTSGLHAYGISCEANHLNNEILVGGGMFTQRNCSDKPLEKIENFLSTVWWPSTVGRTTCKIAEPGSLKADQWRNLMTIYVVTLYVAWEIDGKIPDYESPRPRPTTNVGKAFACKEEMLRECHQAYVAENPNPTDADHRWAEDAKLNQNYLQHYNNVLELCTAMRIWSSRLISPAEALRTHECHFRACQSWAYMGSHLMPVFHMSTHLSDYILHLGPVYAWWTYPYEQNNGFLGQFKNNGHTGGEIEATMMHGWVKCQLINDLILHLDGLGPEKTEDDEKILRKLRELIKGDTKATRQ</sequence>
<proteinExistence type="predicted"/>
<evidence type="ECO:0000313" key="2">
    <source>
        <dbReference type="Proteomes" id="UP000287166"/>
    </source>
</evidence>
<dbReference type="InParanoid" id="A0A401GD36"/>
<dbReference type="PANTHER" id="PTHR46579">
    <property type="entry name" value="F5/8 TYPE C DOMAIN-CONTAINING PROTEIN-RELATED"/>
    <property type="match status" value="1"/>
</dbReference>
<evidence type="ECO:0000313" key="1">
    <source>
        <dbReference type="EMBL" id="GBE80096.1"/>
    </source>
</evidence>
<accession>A0A401GD36</accession>
<dbReference type="OrthoDB" id="3248986at2759"/>
<dbReference type="GeneID" id="38777013"/>
<protein>
    <submittedName>
        <fullName evidence="1">Uncharacterized protein</fullName>
    </submittedName>
</protein>
<dbReference type="PANTHER" id="PTHR46579:SF1">
    <property type="entry name" value="F5_8 TYPE C DOMAIN-CONTAINING PROTEIN"/>
    <property type="match status" value="1"/>
</dbReference>
<comment type="caution">
    <text evidence="1">The sequence shown here is derived from an EMBL/GenBank/DDBJ whole genome shotgun (WGS) entry which is preliminary data.</text>
</comment>
<reference evidence="1 2" key="1">
    <citation type="journal article" date="2018" name="Sci. Rep.">
        <title>Genome sequence of the cauliflower mushroom Sparassis crispa (Hanabiratake) and its association with beneficial usage.</title>
        <authorList>
            <person name="Kiyama R."/>
            <person name="Furutani Y."/>
            <person name="Kawaguchi K."/>
            <person name="Nakanishi T."/>
        </authorList>
    </citation>
    <scope>NUCLEOTIDE SEQUENCE [LARGE SCALE GENOMIC DNA]</scope>
</reference>
<dbReference type="Proteomes" id="UP000287166">
    <property type="component" value="Unassembled WGS sequence"/>
</dbReference>
<organism evidence="1 2">
    <name type="scientific">Sparassis crispa</name>
    <dbReference type="NCBI Taxonomy" id="139825"/>
    <lineage>
        <taxon>Eukaryota</taxon>
        <taxon>Fungi</taxon>
        <taxon>Dikarya</taxon>
        <taxon>Basidiomycota</taxon>
        <taxon>Agaricomycotina</taxon>
        <taxon>Agaricomycetes</taxon>
        <taxon>Polyporales</taxon>
        <taxon>Sparassidaceae</taxon>
        <taxon>Sparassis</taxon>
    </lineage>
</organism>